<evidence type="ECO:0000256" key="4">
    <source>
        <dbReference type="ARBA" id="ARBA00022679"/>
    </source>
</evidence>
<dbReference type="EC" id="2.3.1.30" evidence="2"/>
<sequence length="300" mass="32887">MGNADFIGTLTETVKELSEPFSLKRLFHQHKDGTPLPSGAVLQEIVELLRAIIFPGYYGKSLVNINTMKFYIGVNIERLHRLLSEQIQAGLCFACSEDNEEVASQAEGLCGSAGEFSAQLITLLPRIRKTLATDVMAAYNGDPAAKSYEEIILCYPVIKALINYRVAHELFKMGVPFIPRMLTEMAHSETGIDIHPSAQIGKYFTIDHGTGVVIGATCIIGDNVKLYQGVTLGARSFPLDAQGRPIKGIPRHPILRDNVVIYSNATLLGRITIGEGCVIGANIWVTEDIEPNTKIFKKVN</sequence>
<dbReference type="GO" id="GO:0009001">
    <property type="term" value="F:serine O-acetyltransferase activity"/>
    <property type="evidence" value="ECO:0007669"/>
    <property type="project" value="UniProtKB-EC"/>
</dbReference>
<comment type="catalytic activity">
    <reaction evidence="6">
        <text>L-serine + acetyl-CoA = O-acetyl-L-serine + CoA</text>
        <dbReference type="Rhea" id="RHEA:24560"/>
        <dbReference type="ChEBI" id="CHEBI:33384"/>
        <dbReference type="ChEBI" id="CHEBI:57287"/>
        <dbReference type="ChEBI" id="CHEBI:57288"/>
        <dbReference type="ChEBI" id="CHEBI:58340"/>
        <dbReference type="EC" id="2.3.1.30"/>
    </reaction>
</comment>
<gene>
    <name evidence="7" type="ORF">HMPREF9151_00044</name>
</gene>
<dbReference type="InterPro" id="IPR053376">
    <property type="entry name" value="Serine_acetyltransferase"/>
</dbReference>
<evidence type="ECO:0000256" key="2">
    <source>
        <dbReference type="ARBA" id="ARBA00013266"/>
    </source>
</evidence>
<organism evidence="7 8">
    <name type="scientific">Hoylesella saccharolytica F0055</name>
    <dbReference type="NCBI Taxonomy" id="1127699"/>
    <lineage>
        <taxon>Bacteria</taxon>
        <taxon>Pseudomonadati</taxon>
        <taxon>Bacteroidota</taxon>
        <taxon>Bacteroidia</taxon>
        <taxon>Bacteroidales</taxon>
        <taxon>Prevotellaceae</taxon>
        <taxon>Hoylesella</taxon>
    </lineage>
</organism>
<dbReference type="Proteomes" id="UP000010433">
    <property type="component" value="Unassembled WGS sequence"/>
</dbReference>
<dbReference type="STRING" id="1127699.HMPREF9151_00044"/>
<evidence type="ECO:0000256" key="1">
    <source>
        <dbReference type="ARBA" id="ARBA00007274"/>
    </source>
</evidence>
<dbReference type="Gene3D" id="2.160.10.10">
    <property type="entry name" value="Hexapeptide repeat proteins"/>
    <property type="match status" value="1"/>
</dbReference>
<dbReference type="RefSeq" id="WP_009161943.1">
    <property type="nucleotide sequence ID" value="NZ_KB290979.1"/>
</dbReference>
<dbReference type="InterPro" id="IPR042122">
    <property type="entry name" value="Ser_AcTrfase_N_sf"/>
</dbReference>
<accession>L1NLX6</accession>
<comment type="caution">
    <text evidence="7">The sequence shown here is derived from an EMBL/GenBank/DDBJ whole genome shotgun (WGS) entry which is preliminary data.</text>
</comment>
<evidence type="ECO:0000256" key="5">
    <source>
        <dbReference type="ARBA" id="ARBA00023315"/>
    </source>
</evidence>
<dbReference type="PANTHER" id="PTHR42811">
    <property type="entry name" value="SERINE ACETYLTRANSFERASE"/>
    <property type="match status" value="1"/>
</dbReference>
<dbReference type="Pfam" id="PF00132">
    <property type="entry name" value="Hexapep"/>
    <property type="match status" value="1"/>
</dbReference>
<dbReference type="HOGENOM" id="CLU_051638_1_0_10"/>
<dbReference type="SUPFAM" id="SSF51161">
    <property type="entry name" value="Trimeric LpxA-like enzymes"/>
    <property type="match status" value="1"/>
</dbReference>
<dbReference type="PATRIC" id="fig|1127699.3.peg.37"/>
<proteinExistence type="inferred from homology"/>
<dbReference type="Gene3D" id="1.10.3130.10">
    <property type="entry name" value="serine acetyltransferase, domain 1"/>
    <property type="match status" value="1"/>
</dbReference>
<dbReference type="InterPro" id="IPR011004">
    <property type="entry name" value="Trimer_LpxA-like_sf"/>
</dbReference>
<dbReference type="FunFam" id="2.160.10.10:FF:000015">
    <property type="entry name" value="Serine acetyltransferase, plasmid"/>
    <property type="match status" value="1"/>
</dbReference>
<dbReference type="OrthoDB" id="9801456at2"/>
<dbReference type="CDD" id="cd03354">
    <property type="entry name" value="LbH_SAT"/>
    <property type="match status" value="1"/>
</dbReference>
<comment type="similarity">
    <text evidence="1">Belongs to the transferase hexapeptide repeat family.</text>
</comment>
<keyword evidence="5" id="KW-0012">Acyltransferase</keyword>
<reference evidence="7 8" key="1">
    <citation type="submission" date="2012-05" db="EMBL/GenBank/DDBJ databases">
        <authorList>
            <person name="Weinstock G."/>
            <person name="Sodergren E."/>
            <person name="Lobos E.A."/>
            <person name="Fulton L."/>
            <person name="Fulton R."/>
            <person name="Courtney L."/>
            <person name="Fronick C."/>
            <person name="O'Laughlin M."/>
            <person name="Godfrey J."/>
            <person name="Wilson R.M."/>
            <person name="Miner T."/>
            <person name="Farmer C."/>
            <person name="Delehaunty K."/>
            <person name="Cordes M."/>
            <person name="Minx P."/>
            <person name="Tomlinson C."/>
            <person name="Chen J."/>
            <person name="Wollam A."/>
            <person name="Pepin K.H."/>
            <person name="Bhonagiri V."/>
            <person name="Zhang X."/>
            <person name="Suruliraj S."/>
            <person name="Warren W."/>
            <person name="Mitreva M."/>
            <person name="Mardis E.R."/>
            <person name="Wilson R.K."/>
        </authorList>
    </citation>
    <scope>NUCLEOTIDE SEQUENCE [LARGE SCALE GENOMIC DNA]</scope>
    <source>
        <strain evidence="7 8">F0055</strain>
    </source>
</reference>
<name>L1NLX6_9BACT</name>
<dbReference type="NCBIfam" id="NF041874">
    <property type="entry name" value="EPS_EpsC"/>
    <property type="match status" value="1"/>
</dbReference>
<keyword evidence="8" id="KW-1185">Reference proteome</keyword>
<evidence type="ECO:0000256" key="6">
    <source>
        <dbReference type="ARBA" id="ARBA00049486"/>
    </source>
</evidence>
<dbReference type="GO" id="GO:0008652">
    <property type="term" value="P:amino acid biosynthetic process"/>
    <property type="evidence" value="ECO:0007669"/>
    <property type="project" value="UniProtKB-KW"/>
</dbReference>
<dbReference type="AlphaFoldDB" id="L1NLX6"/>
<evidence type="ECO:0000256" key="3">
    <source>
        <dbReference type="ARBA" id="ARBA00022605"/>
    </source>
</evidence>
<dbReference type="EMBL" id="AMEP01000008">
    <property type="protein sequence ID" value="EKY04270.1"/>
    <property type="molecule type" value="Genomic_DNA"/>
</dbReference>
<dbReference type="InterPro" id="IPR001451">
    <property type="entry name" value="Hexapep"/>
</dbReference>
<keyword evidence="3" id="KW-0028">Amino-acid biosynthesis</keyword>
<dbReference type="InterPro" id="IPR045304">
    <property type="entry name" value="LbH_SAT"/>
</dbReference>
<evidence type="ECO:0000313" key="7">
    <source>
        <dbReference type="EMBL" id="EKY04270.1"/>
    </source>
</evidence>
<keyword evidence="4 7" id="KW-0808">Transferase</keyword>
<protein>
    <recommendedName>
        <fullName evidence="2">serine O-acetyltransferase</fullName>
        <ecNumber evidence="2">2.3.1.30</ecNumber>
    </recommendedName>
</protein>
<evidence type="ECO:0000313" key="8">
    <source>
        <dbReference type="Proteomes" id="UP000010433"/>
    </source>
</evidence>